<dbReference type="InterPro" id="IPR050377">
    <property type="entry name" value="Radical_SAM_PqqE_MftC-like"/>
</dbReference>
<evidence type="ECO:0000256" key="2">
    <source>
        <dbReference type="ARBA" id="ARBA00022723"/>
    </source>
</evidence>
<dbReference type="Proteomes" id="UP001348492">
    <property type="component" value="Chromosome"/>
</dbReference>
<dbReference type="EC" id="4.3.99.3" evidence="7"/>
<dbReference type="GO" id="GO:0016829">
    <property type="term" value="F:lyase activity"/>
    <property type="evidence" value="ECO:0007669"/>
    <property type="project" value="UniProtKB-KW"/>
</dbReference>
<keyword evidence="5" id="KW-0175">Coiled coil</keyword>
<dbReference type="CDD" id="cd01335">
    <property type="entry name" value="Radical_SAM"/>
    <property type="match status" value="1"/>
</dbReference>
<protein>
    <submittedName>
        <fullName evidence="7">7-carboxy-7-deazaguanine synthase</fullName>
        <ecNumber evidence="7">4.3.99.3</ecNumber>
    </submittedName>
</protein>
<dbReference type="Gene3D" id="3.20.20.70">
    <property type="entry name" value="Aldolase class I"/>
    <property type="match status" value="1"/>
</dbReference>
<evidence type="ECO:0000256" key="4">
    <source>
        <dbReference type="ARBA" id="ARBA00023014"/>
    </source>
</evidence>
<evidence type="ECO:0000256" key="5">
    <source>
        <dbReference type="SAM" id="Coils"/>
    </source>
</evidence>
<evidence type="ECO:0000256" key="3">
    <source>
        <dbReference type="ARBA" id="ARBA00023004"/>
    </source>
</evidence>
<keyword evidence="4" id="KW-0411">Iron-sulfur</keyword>
<evidence type="ECO:0000313" key="8">
    <source>
        <dbReference type="Proteomes" id="UP001348492"/>
    </source>
</evidence>
<dbReference type="RefSeq" id="WP_018589214.1">
    <property type="nucleotide sequence ID" value="NZ_CP117523.1"/>
</dbReference>
<dbReference type="EMBL" id="CP117523">
    <property type="protein sequence ID" value="WWD82762.1"/>
    <property type="molecule type" value="Genomic_DNA"/>
</dbReference>
<accession>A0ABZ2ESS2</accession>
<proteinExistence type="predicted"/>
<keyword evidence="7" id="KW-0456">Lyase</keyword>
<dbReference type="InterPro" id="IPR013785">
    <property type="entry name" value="Aldolase_TIM"/>
</dbReference>
<organism evidence="7 8">
    <name type="scientific">Terrisporobacter glycolicus ATCC 14880 = DSM 1288</name>
    <dbReference type="NCBI Taxonomy" id="1121315"/>
    <lineage>
        <taxon>Bacteria</taxon>
        <taxon>Bacillati</taxon>
        <taxon>Bacillota</taxon>
        <taxon>Clostridia</taxon>
        <taxon>Peptostreptococcales</taxon>
        <taxon>Peptostreptococcaceae</taxon>
        <taxon>Terrisporobacter</taxon>
    </lineage>
</organism>
<dbReference type="InterPro" id="IPR007197">
    <property type="entry name" value="rSAM"/>
</dbReference>
<gene>
    <name evidence="7" type="primary">queE_2</name>
    <name evidence="7" type="ORF">TEGL_11560</name>
</gene>
<evidence type="ECO:0000259" key="6">
    <source>
        <dbReference type="Pfam" id="PF04055"/>
    </source>
</evidence>
<keyword evidence="3" id="KW-0408">Iron</keyword>
<keyword evidence="8" id="KW-1185">Reference proteome</keyword>
<keyword evidence="2" id="KW-0479">Metal-binding</keyword>
<feature type="domain" description="Radical SAM core" evidence="6">
    <location>
        <begin position="12"/>
        <end position="154"/>
    </location>
</feature>
<dbReference type="SFLD" id="SFLDS00029">
    <property type="entry name" value="Radical_SAM"/>
    <property type="match status" value="1"/>
</dbReference>
<evidence type="ECO:0000256" key="1">
    <source>
        <dbReference type="ARBA" id="ARBA00022691"/>
    </source>
</evidence>
<evidence type="ECO:0000313" key="7">
    <source>
        <dbReference type="EMBL" id="WWD82762.1"/>
    </source>
</evidence>
<dbReference type="InterPro" id="IPR058240">
    <property type="entry name" value="rSAM_sf"/>
</dbReference>
<reference evidence="7 8" key="1">
    <citation type="journal article" date="2023" name="PLoS ONE">
        <title>Genome-based metabolic and phylogenomic analysis of three Terrisporobacter species.</title>
        <authorList>
            <person name="Boer T."/>
            <person name="Bengelsdorf F.R."/>
            <person name="Bomeke M."/>
            <person name="Daniel R."/>
            <person name="Poehlein A."/>
        </authorList>
    </citation>
    <scope>NUCLEOTIDE SEQUENCE [LARGE SCALE GENOMIC DNA]</scope>
    <source>
        <strain evidence="7 8">DSM 1288</strain>
    </source>
</reference>
<keyword evidence="1" id="KW-0949">S-adenosyl-L-methionine</keyword>
<name>A0ABZ2ESS2_9FIRM</name>
<dbReference type="SUPFAM" id="SSF102114">
    <property type="entry name" value="Radical SAM enzymes"/>
    <property type="match status" value="1"/>
</dbReference>
<dbReference type="Pfam" id="PF04055">
    <property type="entry name" value="Radical_SAM"/>
    <property type="match status" value="1"/>
</dbReference>
<dbReference type="PANTHER" id="PTHR11228">
    <property type="entry name" value="RADICAL SAM DOMAIN PROTEIN"/>
    <property type="match status" value="1"/>
</dbReference>
<sequence length="353" mass="41219">MEKLKRFIDCYVPVEMCNLRCHYCYITQKSKFNNKILKLKYSPKEIRKALSTERLEGKCLINLCAGGETLLSSEVIELIKELLEEGHYVMVVTNGTVSKRLDEICELDSELLKRLFFKFSFHYLELIRLNKINDYFDNIEKVKNKGCSFTVEITPSDELIPHIEDIKKICLERLGALCHITIGRDDRKPGIDILSDYSFEEYNEIWSTFESNLFDYKVSIFYKERKEFCYAGDWSVYINLGTGSLRQCYCGIELDNIFNDISKPLTFNAIGYECSQPHCYNGHAFLALGVIPELDSPTYAELRNRFNSNCQGWLNKEMKAFMSQKLKDNNEEYAELKKEANYIRNSFLRKGKL</sequence>
<dbReference type="PANTHER" id="PTHR11228:SF7">
    <property type="entry name" value="PQQA PEPTIDE CYCLASE"/>
    <property type="match status" value="1"/>
</dbReference>
<feature type="coiled-coil region" evidence="5">
    <location>
        <begin position="319"/>
        <end position="346"/>
    </location>
</feature>